<protein>
    <submittedName>
        <fullName evidence="2">Uncharacterized protein</fullName>
    </submittedName>
</protein>
<reference evidence="2 3" key="1">
    <citation type="journal article" date="2019" name="Mol. Ecol. Resour.">
        <title>Improving Illumina assemblies with Hi-C and long reads: an example with the North African dromedary.</title>
        <authorList>
            <person name="Elbers J.P."/>
            <person name="Rogers M.F."/>
            <person name="Perelman P.L."/>
            <person name="Proskuryakova A.A."/>
            <person name="Serdyukova N.A."/>
            <person name="Johnson W.E."/>
            <person name="Horin P."/>
            <person name="Corander J."/>
            <person name="Murphy D."/>
            <person name="Burger P.A."/>
        </authorList>
    </citation>
    <scope>NUCLEOTIDE SEQUENCE [LARGE SCALE GENOMIC DNA]</scope>
    <source>
        <strain evidence="2">Drom800</strain>
        <tissue evidence="2">Blood</tissue>
    </source>
</reference>
<evidence type="ECO:0000256" key="1">
    <source>
        <dbReference type="SAM" id="MobiDB-lite"/>
    </source>
</evidence>
<evidence type="ECO:0000313" key="2">
    <source>
        <dbReference type="EMBL" id="KAB1251102.1"/>
    </source>
</evidence>
<keyword evidence="3" id="KW-1185">Reference proteome</keyword>
<organism evidence="2 3">
    <name type="scientific">Camelus dromedarius</name>
    <name type="common">Dromedary</name>
    <name type="synonym">Arabian camel</name>
    <dbReference type="NCBI Taxonomy" id="9838"/>
    <lineage>
        <taxon>Eukaryota</taxon>
        <taxon>Metazoa</taxon>
        <taxon>Chordata</taxon>
        <taxon>Craniata</taxon>
        <taxon>Vertebrata</taxon>
        <taxon>Euteleostomi</taxon>
        <taxon>Mammalia</taxon>
        <taxon>Eutheria</taxon>
        <taxon>Laurasiatheria</taxon>
        <taxon>Artiodactyla</taxon>
        <taxon>Tylopoda</taxon>
        <taxon>Camelidae</taxon>
        <taxon>Camelus</taxon>
    </lineage>
</organism>
<proteinExistence type="predicted"/>
<dbReference type="Proteomes" id="UP000299084">
    <property type="component" value="Unassembled WGS sequence"/>
</dbReference>
<feature type="region of interest" description="Disordered" evidence="1">
    <location>
        <begin position="1"/>
        <end position="39"/>
    </location>
</feature>
<dbReference type="AlphaFoldDB" id="A0A5N4BWU6"/>
<feature type="non-terminal residue" evidence="2">
    <location>
        <position position="39"/>
    </location>
</feature>
<name>A0A5N4BWU6_CAMDR</name>
<dbReference type="EMBL" id="JWIN03018949">
    <property type="protein sequence ID" value="KAB1251102.1"/>
    <property type="molecule type" value="Genomic_DNA"/>
</dbReference>
<sequence length="39" mass="4211">MNWQGARADGKGKMEPVGLTSERRRPTLLGSGVLCPGQR</sequence>
<evidence type="ECO:0000313" key="3">
    <source>
        <dbReference type="Proteomes" id="UP000299084"/>
    </source>
</evidence>
<gene>
    <name evidence="2" type="ORF">Cadr_000031384</name>
</gene>
<comment type="caution">
    <text evidence="2">The sequence shown here is derived from an EMBL/GenBank/DDBJ whole genome shotgun (WGS) entry which is preliminary data.</text>
</comment>
<accession>A0A5N4BWU6</accession>